<organism evidence="2 3">
    <name type="scientific">Henriciella mobilis</name>
    <dbReference type="NCBI Taxonomy" id="2305467"/>
    <lineage>
        <taxon>Bacteria</taxon>
        <taxon>Pseudomonadati</taxon>
        <taxon>Pseudomonadota</taxon>
        <taxon>Alphaproteobacteria</taxon>
        <taxon>Hyphomonadales</taxon>
        <taxon>Hyphomonadaceae</taxon>
        <taxon>Henriciella</taxon>
    </lineage>
</organism>
<dbReference type="OrthoDB" id="9798430at2"/>
<dbReference type="Proteomes" id="UP000266385">
    <property type="component" value="Unassembled WGS sequence"/>
</dbReference>
<name>A0A399RMY0_9PROT</name>
<dbReference type="InterPro" id="IPR037523">
    <property type="entry name" value="VOC_core"/>
</dbReference>
<dbReference type="PANTHER" id="PTHR36503">
    <property type="entry name" value="BLR2520 PROTEIN"/>
    <property type="match status" value="1"/>
</dbReference>
<dbReference type="PROSITE" id="PS51819">
    <property type="entry name" value="VOC"/>
    <property type="match status" value="1"/>
</dbReference>
<keyword evidence="3" id="KW-1185">Reference proteome</keyword>
<evidence type="ECO:0000313" key="3">
    <source>
        <dbReference type="Proteomes" id="UP000266385"/>
    </source>
</evidence>
<dbReference type="RefSeq" id="WP_119374639.1">
    <property type="nucleotide sequence ID" value="NZ_QWFX01000005.1"/>
</dbReference>
<dbReference type="InterPro" id="IPR004360">
    <property type="entry name" value="Glyas_Fos-R_dOase_dom"/>
</dbReference>
<dbReference type="EMBL" id="QWFX01000005">
    <property type="protein sequence ID" value="RIJ32558.1"/>
    <property type="molecule type" value="Genomic_DNA"/>
</dbReference>
<gene>
    <name evidence="2" type="ORF">D1223_01510</name>
</gene>
<dbReference type="SUPFAM" id="SSF54593">
    <property type="entry name" value="Glyoxalase/Bleomycin resistance protein/Dihydroxybiphenyl dioxygenase"/>
    <property type="match status" value="1"/>
</dbReference>
<proteinExistence type="predicted"/>
<dbReference type="AlphaFoldDB" id="A0A399RMY0"/>
<accession>A0A399RMY0</accession>
<dbReference type="InterPro" id="IPR029068">
    <property type="entry name" value="Glyas_Bleomycin-R_OHBP_Dase"/>
</dbReference>
<comment type="caution">
    <text evidence="2">The sequence shown here is derived from an EMBL/GenBank/DDBJ whole genome shotgun (WGS) entry which is preliminary data.</text>
</comment>
<dbReference type="Gene3D" id="3.10.180.10">
    <property type="entry name" value="2,3-Dihydroxybiphenyl 1,2-Dioxygenase, domain 1"/>
    <property type="match status" value="1"/>
</dbReference>
<dbReference type="Pfam" id="PF00903">
    <property type="entry name" value="Glyoxalase"/>
    <property type="match status" value="1"/>
</dbReference>
<evidence type="ECO:0000259" key="1">
    <source>
        <dbReference type="PROSITE" id="PS51819"/>
    </source>
</evidence>
<sequence>MTSSEVHRGISALTLSTRDMARAVAFYQTLGFRLDYGGPEASFSTLWAGPTALNLTTETGHAPPGFWGRAIFEVADVDAFHAAITEAGIETDFTPRDAPWMERYFHLKDPDGHELSFMTPIGAKA</sequence>
<dbReference type="PANTHER" id="PTHR36503:SF3">
    <property type="entry name" value="BLR0126 PROTEIN"/>
    <property type="match status" value="1"/>
</dbReference>
<feature type="domain" description="VOC" evidence="1">
    <location>
        <begin position="9"/>
        <end position="120"/>
    </location>
</feature>
<reference evidence="2 3" key="1">
    <citation type="submission" date="2018-08" db="EMBL/GenBank/DDBJ databases">
        <title>Henriciella mobilis sp. nov., isolated from seawater.</title>
        <authorList>
            <person name="Cheng H."/>
            <person name="Wu Y.-H."/>
            <person name="Xu X.-W."/>
            <person name="Guo L.-L."/>
        </authorList>
    </citation>
    <scope>NUCLEOTIDE SEQUENCE [LARGE SCALE GENOMIC DNA]</scope>
    <source>
        <strain evidence="2 3">JN25</strain>
    </source>
</reference>
<evidence type="ECO:0000313" key="2">
    <source>
        <dbReference type="EMBL" id="RIJ32558.1"/>
    </source>
</evidence>
<protein>
    <submittedName>
        <fullName evidence="2">VOC family protein</fullName>
    </submittedName>
</protein>